<dbReference type="RefSeq" id="WP_381207660.1">
    <property type="nucleotide sequence ID" value="NZ_JBHSPC010000017.1"/>
</dbReference>
<dbReference type="Gene3D" id="1.10.260.40">
    <property type="entry name" value="lambda repressor-like DNA-binding domains"/>
    <property type="match status" value="1"/>
</dbReference>
<organism evidence="2 3">
    <name type="scientific">Streptomyces incanus</name>
    <dbReference type="NCBI Taxonomy" id="887453"/>
    <lineage>
        <taxon>Bacteria</taxon>
        <taxon>Bacillati</taxon>
        <taxon>Actinomycetota</taxon>
        <taxon>Actinomycetes</taxon>
        <taxon>Kitasatosporales</taxon>
        <taxon>Streptomycetaceae</taxon>
        <taxon>Streptomyces</taxon>
    </lineage>
</organism>
<accession>A0ABW0XNF9</accession>
<dbReference type="PROSITE" id="PS50943">
    <property type="entry name" value="HTH_CROC1"/>
    <property type="match status" value="1"/>
</dbReference>
<dbReference type="InterPro" id="IPR001387">
    <property type="entry name" value="Cro/C1-type_HTH"/>
</dbReference>
<dbReference type="SMART" id="SM00530">
    <property type="entry name" value="HTH_XRE"/>
    <property type="match status" value="1"/>
</dbReference>
<dbReference type="Proteomes" id="UP001596183">
    <property type="component" value="Unassembled WGS sequence"/>
</dbReference>
<name>A0ABW0XNF9_9ACTN</name>
<dbReference type="EMBL" id="JBHSPC010000017">
    <property type="protein sequence ID" value="MFC5670066.1"/>
    <property type="molecule type" value="Genomic_DNA"/>
</dbReference>
<protein>
    <submittedName>
        <fullName evidence="2">Helix-turn-helix domain-containing protein</fullName>
    </submittedName>
</protein>
<reference evidence="3" key="1">
    <citation type="journal article" date="2019" name="Int. J. Syst. Evol. Microbiol.">
        <title>The Global Catalogue of Microorganisms (GCM) 10K type strain sequencing project: providing services to taxonomists for standard genome sequencing and annotation.</title>
        <authorList>
            <consortium name="The Broad Institute Genomics Platform"/>
            <consortium name="The Broad Institute Genome Sequencing Center for Infectious Disease"/>
            <person name="Wu L."/>
            <person name="Ma J."/>
        </authorList>
    </citation>
    <scope>NUCLEOTIDE SEQUENCE [LARGE SCALE GENOMIC DNA]</scope>
    <source>
        <strain evidence="3">JCM 13852</strain>
    </source>
</reference>
<dbReference type="InterPro" id="IPR010982">
    <property type="entry name" value="Lambda_DNA-bd_dom_sf"/>
</dbReference>
<proteinExistence type="predicted"/>
<sequence>MTQRQFAETSGISVRTLRDIESGRVEQPQVRTLRALAVALGLDTDEIRRSMTNSRKSAVQERTGLRIGILGDLTIERDGIVTAAVV</sequence>
<dbReference type="Pfam" id="PF01381">
    <property type="entry name" value="HTH_3"/>
    <property type="match status" value="1"/>
</dbReference>
<dbReference type="SUPFAM" id="SSF47413">
    <property type="entry name" value="lambda repressor-like DNA-binding domains"/>
    <property type="match status" value="1"/>
</dbReference>
<feature type="domain" description="HTH cro/C1-type" evidence="1">
    <location>
        <begin position="1"/>
        <end position="47"/>
    </location>
</feature>
<dbReference type="CDD" id="cd00093">
    <property type="entry name" value="HTH_XRE"/>
    <property type="match status" value="1"/>
</dbReference>
<evidence type="ECO:0000259" key="1">
    <source>
        <dbReference type="PROSITE" id="PS50943"/>
    </source>
</evidence>
<gene>
    <name evidence="2" type="ORF">ACFP2V_08080</name>
</gene>
<keyword evidence="3" id="KW-1185">Reference proteome</keyword>
<evidence type="ECO:0000313" key="3">
    <source>
        <dbReference type="Proteomes" id="UP001596183"/>
    </source>
</evidence>
<evidence type="ECO:0000313" key="2">
    <source>
        <dbReference type="EMBL" id="MFC5670066.1"/>
    </source>
</evidence>
<comment type="caution">
    <text evidence="2">The sequence shown here is derived from an EMBL/GenBank/DDBJ whole genome shotgun (WGS) entry which is preliminary data.</text>
</comment>
<feature type="non-terminal residue" evidence="2">
    <location>
        <position position="86"/>
    </location>
</feature>